<dbReference type="InterPro" id="IPR056288">
    <property type="entry name" value="CEP76_C"/>
</dbReference>
<dbReference type="InterPro" id="IPR035892">
    <property type="entry name" value="C2_domain_sf"/>
</dbReference>
<organism evidence="6 7">
    <name type="scientific">Oikopleura dioica</name>
    <name type="common">Tunicate</name>
    <dbReference type="NCBI Taxonomy" id="34765"/>
    <lineage>
        <taxon>Eukaryota</taxon>
        <taxon>Metazoa</taxon>
        <taxon>Chordata</taxon>
        <taxon>Tunicata</taxon>
        <taxon>Appendicularia</taxon>
        <taxon>Copelata</taxon>
        <taxon>Oikopleuridae</taxon>
        <taxon>Oikopleura</taxon>
    </lineage>
</organism>
<feature type="domain" description="Centrosomal protein of 76 kDa C-terminal" evidence="4">
    <location>
        <begin position="506"/>
        <end position="635"/>
    </location>
</feature>
<dbReference type="Proteomes" id="UP001158576">
    <property type="component" value="Chromosome XSR"/>
</dbReference>
<feature type="domain" description="CEP76 C2" evidence="3">
    <location>
        <begin position="99"/>
        <end position="243"/>
    </location>
</feature>
<dbReference type="InterPro" id="IPR028926">
    <property type="entry name" value="CEP76-C2"/>
</dbReference>
<keyword evidence="7" id="KW-1185">Reference proteome</keyword>
<dbReference type="InterPro" id="IPR056290">
    <property type="entry name" value="CEPT76/DRC7_peptidase-like_dom"/>
</dbReference>
<keyword evidence="2" id="KW-0963">Cytoplasm</keyword>
<evidence type="ECO:0000256" key="1">
    <source>
        <dbReference type="ARBA" id="ARBA00004300"/>
    </source>
</evidence>
<dbReference type="PANTHER" id="PTHR46436">
    <property type="entry name" value="CENTROSOMAL PROTEIN OF 76 KDA"/>
    <property type="match status" value="1"/>
</dbReference>
<evidence type="ECO:0000259" key="5">
    <source>
        <dbReference type="Pfam" id="PF24656"/>
    </source>
</evidence>
<comment type="subcellular location">
    <subcellularLocation>
        <location evidence="1">Cytoplasm</location>
        <location evidence="1">Cytoskeleton</location>
        <location evidence="1">Microtubule organizing center</location>
        <location evidence="1">Centrosome</location>
    </subcellularLocation>
</comment>
<feature type="domain" description="CEP76/DRC7 peptidase-like" evidence="5">
    <location>
        <begin position="347"/>
        <end position="471"/>
    </location>
</feature>
<evidence type="ECO:0000259" key="4">
    <source>
        <dbReference type="Pfam" id="PF24652"/>
    </source>
</evidence>
<reference evidence="6 7" key="1">
    <citation type="submission" date="2021-04" db="EMBL/GenBank/DDBJ databases">
        <authorList>
            <person name="Bliznina A."/>
        </authorList>
    </citation>
    <scope>NUCLEOTIDE SEQUENCE [LARGE SCALE GENOMIC DNA]</scope>
</reference>
<dbReference type="Pfam" id="PF24656">
    <property type="entry name" value="CEPT76_peptidase"/>
    <property type="match status" value="1"/>
</dbReference>
<sequence length="639" mass="73017">MRNRPSEKLALEQMVDDKLPISDLQRILQPIQVNSSSEDELIDRLEEEGVIDDLMRRVRDAPIGLPEHVQEPCGLLKYIDSESNKLVNTDIKYLEECLDPCQIYMHTEVINGKLHIDTISDDFQRSTFQIHILFNKQRFSTNPLAVTRNPNFNETFLFYIDHSQHRQVPDVENVLSLQESVIVFLVATDKSGDQQVMSKECFEWRAILEQPQTIKLELKGLLNERDLLIGNLTLRISLMPALKSTISTDVLKTQLSLEKNRNTEKDRLFMTFAKKWWNEFLQTRSDIKERLVKIYASDEKNRSFPVFTYVWPIKISRVLDCPRLAHRFVSSLDCEFVADSGIAGDNDIWHSAAALISGKQGNHASHNALLCSFLTGFGLNAFVALGVKQGKPWSWVVTIDDSISFWDGTTGQRFVHVLADPDTHEVTGLEHPYRTVDCLFNHDSFFANVQVDNRVPLVDFNLTNPRKWKGMNSSAIAALHYSRPFDHSPRGIKIRGCEGDPIVQAAAIEATLSTLIEDYRHQHDLGTKWDQELGMMLSSAINRYEMSELYGISADAPEFNDALRRAVPNGHTFKALPIRLHSINPQKIFNTMLKRPMWEPLLRTRGNEARLGIRAKIFHYAEESMAVWIIVAARYAACP</sequence>
<dbReference type="Pfam" id="PF24652">
    <property type="entry name" value="CEP76_C"/>
    <property type="match status" value="1"/>
</dbReference>
<evidence type="ECO:0000256" key="2">
    <source>
        <dbReference type="ARBA" id="ARBA00022490"/>
    </source>
</evidence>
<dbReference type="InterPro" id="IPR052299">
    <property type="entry name" value="CEP76"/>
</dbReference>
<accession>A0ABN7SK81</accession>
<protein>
    <submittedName>
        <fullName evidence="6">Oidioi.mRNA.OKI2018_I69.XSR.g14913.t1.cds</fullName>
    </submittedName>
</protein>
<gene>
    <name evidence="6" type="ORF">OKIOD_LOCUS6471</name>
</gene>
<dbReference type="PANTHER" id="PTHR46436:SF1">
    <property type="entry name" value="CENTROSOMAL PROTEIN OF 76 KDA"/>
    <property type="match status" value="1"/>
</dbReference>
<evidence type="ECO:0000259" key="3">
    <source>
        <dbReference type="Pfam" id="PF15627"/>
    </source>
</evidence>
<evidence type="ECO:0000313" key="7">
    <source>
        <dbReference type="Proteomes" id="UP001158576"/>
    </source>
</evidence>
<evidence type="ECO:0000313" key="6">
    <source>
        <dbReference type="EMBL" id="CAG5097058.1"/>
    </source>
</evidence>
<dbReference type="SUPFAM" id="SSF49562">
    <property type="entry name" value="C2 domain (Calcium/lipid-binding domain, CaLB)"/>
    <property type="match status" value="1"/>
</dbReference>
<dbReference type="Pfam" id="PF15627">
    <property type="entry name" value="CEP76-C2"/>
    <property type="match status" value="1"/>
</dbReference>
<dbReference type="EMBL" id="OU015569">
    <property type="protein sequence ID" value="CAG5097058.1"/>
    <property type="molecule type" value="Genomic_DNA"/>
</dbReference>
<proteinExistence type="predicted"/>
<name>A0ABN7SK81_OIKDI</name>